<keyword evidence="1" id="KW-0344">Guanine-nucleotide releasing factor</keyword>
<dbReference type="Proteomes" id="UP000291562">
    <property type="component" value="Chromosome"/>
</dbReference>
<evidence type="ECO:0000313" key="5">
    <source>
        <dbReference type="EMBL" id="QBB71507.1"/>
    </source>
</evidence>
<dbReference type="GO" id="GO:0005737">
    <property type="term" value="C:cytoplasm"/>
    <property type="evidence" value="ECO:0007669"/>
    <property type="project" value="TreeGrafter"/>
</dbReference>
<keyword evidence="6" id="KW-1185">Reference proteome</keyword>
<gene>
    <name evidence="5" type="ORF">ELE36_14725</name>
</gene>
<dbReference type="Pfam" id="PF00415">
    <property type="entry name" value="RCC1"/>
    <property type="match status" value="3"/>
</dbReference>
<dbReference type="InterPro" id="IPR009091">
    <property type="entry name" value="RCC1/BLIP-II"/>
</dbReference>
<protein>
    <submittedName>
        <fullName evidence="5">RCC1 repeat-containing protein</fullName>
    </submittedName>
</protein>
<accession>A0A411HMC1</accession>
<dbReference type="Pfam" id="PF25390">
    <property type="entry name" value="WD40_RLD"/>
    <property type="match status" value="1"/>
</dbReference>
<dbReference type="OrthoDB" id="5988146at2"/>
<dbReference type="AlphaFoldDB" id="A0A411HMC1"/>
<dbReference type="EMBL" id="CP035704">
    <property type="protein sequence ID" value="QBB71507.1"/>
    <property type="molecule type" value="Genomic_DNA"/>
</dbReference>
<dbReference type="RefSeq" id="WP_129834575.1">
    <property type="nucleotide sequence ID" value="NZ_CP035704.1"/>
</dbReference>
<dbReference type="PANTHER" id="PTHR45982">
    <property type="entry name" value="REGULATOR OF CHROMOSOME CONDENSATION"/>
    <property type="match status" value="1"/>
</dbReference>
<dbReference type="InterPro" id="IPR000408">
    <property type="entry name" value="Reg_chr_condens"/>
</dbReference>
<feature type="domain" description="RCC1-like" evidence="4">
    <location>
        <begin position="145"/>
        <end position="472"/>
    </location>
</feature>
<feature type="signal peptide" evidence="3">
    <location>
        <begin position="1"/>
        <end position="35"/>
    </location>
</feature>
<proteinExistence type="predicted"/>
<evidence type="ECO:0000259" key="4">
    <source>
        <dbReference type="Pfam" id="PF25390"/>
    </source>
</evidence>
<dbReference type="GO" id="GO:0005085">
    <property type="term" value="F:guanyl-nucleotide exchange factor activity"/>
    <property type="evidence" value="ECO:0007669"/>
    <property type="project" value="TreeGrafter"/>
</dbReference>
<dbReference type="Pfam" id="PF13540">
    <property type="entry name" value="RCC1_2"/>
    <property type="match status" value="1"/>
</dbReference>
<evidence type="ECO:0000313" key="6">
    <source>
        <dbReference type="Proteomes" id="UP000291562"/>
    </source>
</evidence>
<reference evidence="5 6" key="1">
    <citation type="submission" date="2019-01" db="EMBL/GenBank/DDBJ databases">
        <title>Pseudolysobacter antarctica gen. nov., sp. nov., isolated from Fildes Peninsula, Antarctica.</title>
        <authorList>
            <person name="Wei Z."/>
            <person name="Peng F."/>
        </authorList>
    </citation>
    <scope>NUCLEOTIDE SEQUENCE [LARGE SCALE GENOMIC DNA]</scope>
    <source>
        <strain evidence="5 6">AQ6-296</strain>
    </source>
</reference>
<dbReference type="Gene3D" id="2.130.10.30">
    <property type="entry name" value="Regulator of chromosome condensation 1/beta-lactamase-inhibitor protein II"/>
    <property type="match status" value="4"/>
</dbReference>
<name>A0A411HMC1_9GAMM</name>
<keyword evidence="2" id="KW-0677">Repeat</keyword>
<evidence type="ECO:0000256" key="1">
    <source>
        <dbReference type="ARBA" id="ARBA00022658"/>
    </source>
</evidence>
<dbReference type="KEGG" id="xbc:ELE36_14725"/>
<evidence type="ECO:0000256" key="3">
    <source>
        <dbReference type="SAM" id="SignalP"/>
    </source>
</evidence>
<evidence type="ECO:0000256" key="2">
    <source>
        <dbReference type="ARBA" id="ARBA00022737"/>
    </source>
</evidence>
<dbReference type="SUPFAM" id="SSF50985">
    <property type="entry name" value="RCC1/BLIP-II"/>
    <property type="match status" value="3"/>
</dbReference>
<sequence>MRTTILQSVSRQFRPTHAVSCFVFMLLLLTLQSLAQATPALVAQQISVGGQSRHACAIVNGGALCWGYNYDGQLGDGGFLDRTQPGPVYGLQTGVTAIVVGGYHTCAIVNGGVKCWGRNPDGELGNGGVDDSAIPVPVQGLTSGVIAISAGLYHTCAILSGGTVRCWGWNSNGQLGNATINATNSGAPTQVSNIASGATMIASAGYHTCAIVSGAVQCWGYNVYGELANGSIIDSHVPVTANVLGAAVGLTVSSIASGLFHTCAIISDGTMRCWGGNGNGELGNNTVIATNGGAAVTVSGIGSGTTAIAAGGYHTCAVVSGAAKCWGYNMFGQLGVGSLLDSHVPVAVSGLTTGVTSITASLSDSCALVTIAGKSEEKCWGINLDGEVGLGDQVYQVTPVAVSGLASGASALASSAVSLHNCAVVSGAAQCWGDNETGELGNGNIIDSSIPVAVSGLSSGVTGVATGGYHSCAVVSGAAKCWGSNANGQLGNGSTTGSTTPVTAIASGVTAITAGYAYTCAIVSGGVKCWGANSNGELGNGSISENHSPVAVSGLSATVIAISSGVAHTCAVLQTGKIQCWGYNSNGQLGNGTNVSTLATPPVTVSGISSGATGIVGGGYHTCAIVSGGVQCWGDGFTGQLGNGGLVNSYTPVATSGLSSGVTAITAGGGFTCAVVSGAVKCWGAFYTLAGNGAIALYTTPFAMPTLTSGVTALGSSYSSACGIVSGAVKCAGTDYFGELGDGRSVYLTAPAFVVQGDRIFYDSLEGY</sequence>
<dbReference type="InterPro" id="IPR058923">
    <property type="entry name" value="RCC1-like_dom"/>
</dbReference>
<organism evidence="5 6">
    <name type="scientific">Pseudolysobacter antarcticus</name>
    <dbReference type="NCBI Taxonomy" id="2511995"/>
    <lineage>
        <taxon>Bacteria</taxon>
        <taxon>Pseudomonadati</taxon>
        <taxon>Pseudomonadota</taxon>
        <taxon>Gammaproteobacteria</taxon>
        <taxon>Lysobacterales</taxon>
        <taxon>Rhodanobacteraceae</taxon>
        <taxon>Pseudolysobacter</taxon>
    </lineage>
</organism>
<keyword evidence="3" id="KW-0732">Signal</keyword>
<dbReference type="PANTHER" id="PTHR45982:SF1">
    <property type="entry name" value="REGULATOR OF CHROMOSOME CONDENSATION"/>
    <property type="match status" value="1"/>
</dbReference>
<dbReference type="PROSITE" id="PS50012">
    <property type="entry name" value="RCC1_3"/>
    <property type="match status" value="11"/>
</dbReference>
<dbReference type="InterPro" id="IPR051553">
    <property type="entry name" value="Ran_GTPase-activating"/>
</dbReference>
<dbReference type="PRINTS" id="PR00633">
    <property type="entry name" value="RCCNDNSATION"/>
</dbReference>
<feature type="chain" id="PRO_5019405228" evidence="3">
    <location>
        <begin position="36"/>
        <end position="768"/>
    </location>
</feature>